<gene>
    <name evidence="1" type="ORF">BD293_1012</name>
</gene>
<dbReference type="Proteomes" id="UP000320582">
    <property type="component" value="Unassembled WGS sequence"/>
</dbReference>
<evidence type="ECO:0000313" key="2">
    <source>
        <dbReference type="Proteomes" id="UP000320582"/>
    </source>
</evidence>
<evidence type="ECO:0000313" key="1">
    <source>
        <dbReference type="EMBL" id="TQM92407.1"/>
    </source>
</evidence>
<organism evidence="1 2">
    <name type="scientific">Roseinatronobacter monicus</name>
    <dbReference type="NCBI Taxonomy" id="393481"/>
    <lineage>
        <taxon>Bacteria</taxon>
        <taxon>Pseudomonadati</taxon>
        <taxon>Pseudomonadota</taxon>
        <taxon>Alphaproteobacteria</taxon>
        <taxon>Rhodobacterales</taxon>
        <taxon>Paracoccaceae</taxon>
        <taxon>Roseinatronobacter</taxon>
    </lineage>
</organism>
<keyword evidence="2" id="KW-1185">Reference proteome</keyword>
<proteinExistence type="predicted"/>
<protein>
    <submittedName>
        <fullName evidence="1">Uncharacterized protein</fullName>
    </submittedName>
</protein>
<dbReference type="EMBL" id="VFPT01000001">
    <property type="protein sequence ID" value="TQM92407.1"/>
    <property type="molecule type" value="Genomic_DNA"/>
</dbReference>
<sequence length="53" mass="5873">MDDLSSMVDQSLIVEMVHVQRDEMLMKQIAGCLISRAGLNGVSEARLSYRSST</sequence>
<dbReference type="AlphaFoldDB" id="A0A543KBH6"/>
<accession>A0A543KBH6</accession>
<comment type="caution">
    <text evidence="1">The sequence shown here is derived from an EMBL/GenBank/DDBJ whole genome shotgun (WGS) entry which is preliminary data.</text>
</comment>
<name>A0A543KBH6_9RHOB</name>
<reference evidence="1 2" key="1">
    <citation type="submission" date="2019-06" db="EMBL/GenBank/DDBJ databases">
        <title>Genomic Encyclopedia of Archaeal and Bacterial Type Strains, Phase II (KMG-II): from individual species to whole genera.</title>
        <authorList>
            <person name="Goeker M."/>
        </authorList>
    </citation>
    <scope>NUCLEOTIDE SEQUENCE [LARGE SCALE GENOMIC DNA]</scope>
    <source>
        <strain evidence="1 2">DSM 18423</strain>
    </source>
</reference>